<dbReference type="AlphaFoldDB" id="A0A235BUB4"/>
<dbReference type="Proteomes" id="UP000215559">
    <property type="component" value="Unassembled WGS sequence"/>
</dbReference>
<accession>A0A235BUB4</accession>
<reference evidence="1 2" key="1">
    <citation type="submission" date="2017-07" db="EMBL/GenBank/DDBJ databases">
        <title>Recovery of genomes from metagenomes via a dereplication, aggregation, and scoring strategy.</title>
        <authorList>
            <person name="Sieber C.M."/>
            <person name="Probst A.J."/>
            <person name="Sharrar A."/>
            <person name="Thomas B.C."/>
            <person name="Hess M."/>
            <person name="Tringe S.G."/>
            <person name="Banfield J.F."/>
        </authorList>
    </citation>
    <scope>NUCLEOTIDE SEQUENCE [LARGE SCALE GENOMIC DNA]</scope>
    <source>
        <strain evidence="1">JGI_Cruoil_03_51_56</strain>
    </source>
</reference>
<protein>
    <submittedName>
        <fullName evidence="1">Uncharacterized protein</fullName>
    </submittedName>
</protein>
<proteinExistence type="predicted"/>
<dbReference type="EMBL" id="NOZP01000107">
    <property type="protein sequence ID" value="OYD15367.1"/>
    <property type="molecule type" value="Genomic_DNA"/>
</dbReference>
<sequence>MAAKFSSNTQSLMAAYEAVAQTLDAQGVSMIQRVYYKAFGAEVWRLENMGVSGESLALEVAVLIAKWVGRGLAQAVLEDIRTQVFNVVAPGV</sequence>
<evidence type="ECO:0000313" key="2">
    <source>
        <dbReference type="Proteomes" id="UP000215559"/>
    </source>
</evidence>
<organism evidence="1 2">
    <name type="scientific">candidate division WOR-3 bacterium JGI_Cruoil_03_51_56</name>
    <dbReference type="NCBI Taxonomy" id="1973747"/>
    <lineage>
        <taxon>Bacteria</taxon>
        <taxon>Bacteria division WOR-3</taxon>
    </lineage>
</organism>
<gene>
    <name evidence="1" type="ORF">CH330_05860</name>
</gene>
<name>A0A235BUB4_UNCW3</name>
<evidence type="ECO:0000313" key="1">
    <source>
        <dbReference type="EMBL" id="OYD15367.1"/>
    </source>
</evidence>
<dbReference type="Gene3D" id="1.20.58.800">
    <property type="match status" value="1"/>
</dbReference>
<comment type="caution">
    <text evidence="1">The sequence shown here is derived from an EMBL/GenBank/DDBJ whole genome shotgun (WGS) entry which is preliminary data.</text>
</comment>